<feature type="domain" description="GGDEF" evidence="4">
    <location>
        <begin position="283"/>
        <end position="411"/>
    </location>
</feature>
<dbReference type="SUPFAM" id="SSF141868">
    <property type="entry name" value="EAL domain-like"/>
    <property type="match status" value="1"/>
</dbReference>
<dbReference type="InterPro" id="IPR013767">
    <property type="entry name" value="PAS_fold"/>
</dbReference>
<dbReference type="Pfam" id="PF00563">
    <property type="entry name" value="EAL"/>
    <property type="match status" value="1"/>
</dbReference>
<dbReference type="InterPro" id="IPR000014">
    <property type="entry name" value="PAS"/>
</dbReference>
<dbReference type="Pfam" id="PF00989">
    <property type="entry name" value="PAS"/>
    <property type="match status" value="1"/>
</dbReference>
<dbReference type="InterPro" id="IPR000160">
    <property type="entry name" value="GGDEF_dom"/>
</dbReference>
<organism evidence="5 6">
    <name type="scientific">Paenisporosarcina quisquiliarum</name>
    <dbReference type="NCBI Taxonomy" id="365346"/>
    <lineage>
        <taxon>Bacteria</taxon>
        <taxon>Bacillati</taxon>
        <taxon>Bacillota</taxon>
        <taxon>Bacilli</taxon>
        <taxon>Bacillales</taxon>
        <taxon>Caryophanaceae</taxon>
        <taxon>Paenisporosarcina</taxon>
    </lineage>
</organism>
<dbReference type="InterPro" id="IPR052155">
    <property type="entry name" value="Biofilm_reg_signaling"/>
</dbReference>
<dbReference type="NCBIfam" id="TIGR00229">
    <property type="entry name" value="sensory_box"/>
    <property type="match status" value="2"/>
</dbReference>
<feature type="domain" description="PAC" evidence="2">
    <location>
        <begin position="201"/>
        <end position="255"/>
    </location>
</feature>
<dbReference type="PROSITE" id="PS50113">
    <property type="entry name" value="PAC"/>
    <property type="match status" value="1"/>
</dbReference>
<dbReference type="AlphaFoldDB" id="A0A9X3LK75"/>
<gene>
    <name evidence="5" type="ORF">M9R32_12680</name>
</gene>
<name>A0A9X3LK75_9BACL</name>
<dbReference type="PROSITE" id="PS50883">
    <property type="entry name" value="EAL"/>
    <property type="match status" value="1"/>
</dbReference>
<dbReference type="Gene3D" id="3.30.450.20">
    <property type="entry name" value="PAS domain"/>
    <property type="match status" value="2"/>
</dbReference>
<dbReference type="SMART" id="SM00052">
    <property type="entry name" value="EAL"/>
    <property type="match status" value="1"/>
</dbReference>
<sequence length="669" mass="76569">MKGMQQVLENGSSVLDHVPFPMMLTAKDATVLWWSKEAERTFGFTADEIVGKFYPFFEENSSAIQKSTWDQVIQSNDPIRFENFILHSKHGQPVHVSAVLNSMIIDDEHCVMFLFEVDNIPTINQASSTQELASFKMGLDETFMLTYLDQDGLITYANTLFLKSSKWTPKRIIGKSFWQLFPEESADKLVNQIWYALKSNRVWQGSVEKLTKDGETYWVDMTAIPVLDMNDEPMYFTILEKDITDKRRLQLHLEQIAYVDPETGLMNRHRLENIVSNLIAEDRHFSFIFLDIDKFYTLKDMHDEESETTLLLEFAKRMKMYFQDSDIARVGEDEFVVLTPLSDWFIQGFLSYLKQHPIYIRNKAIPISISGGITRFPEDQSTFLHLMKASSATIHKVKKEGGGNIVSLSKANHVALSRKAMIEKRLIEALHHKDLSVMYQPQVDLKSGKIDAVEALVRWEDAVLGTVSPSDLIPIAEETGMIHDIGTFMLEKACEQAATWAKQGKPMKVSVNSSIREFRDKNMVKKIRQVLEKFDCPAHLLQIEITEKFALEAESEQSIIRQMLQLQTDGVTFVLDDFGTGYASFRYMQLLPITELKIDQSFISSITKQEKLQKLVEGIIQFGKSMEIRVLAEGVETKEQQDLLTKLGCDAIQGYYVSHPVPASEIEKL</sequence>
<evidence type="ECO:0000313" key="6">
    <source>
        <dbReference type="Proteomes" id="UP001152173"/>
    </source>
</evidence>
<dbReference type="SMART" id="SM00267">
    <property type="entry name" value="GGDEF"/>
    <property type="match status" value="1"/>
</dbReference>
<dbReference type="InterPro" id="IPR013656">
    <property type="entry name" value="PAS_4"/>
</dbReference>
<evidence type="ECO:0000259" key="3">
    <source>
        <dbReference type="PROSITE" id="PS50883"/>
    </source>
</evidence>
<dbReference type="InterPro" id="IPR001633">
    <property type="entry name" value="EAL_dom"/>
</dbReference>
<dbReference type="NCBIfam" id="TIGR00254">
    <property type="entry name" value="GGDEF"/>
    <property type="match status" value="1"/>
</dbReference>
<dbReference type="Proteomes" id="UP001152173">
    <property type="component" value="Unassembled WGS sequence"/>
</dbReference>
<reference evidence="5" key="1">
    <citation type="submission" date="2022-05" db="EMBL/GenBank/DDBJ databases">
        <authorList>
            <person name="Colautti A."/>
            <person name="Iacumin L."/>
        </authorList>
    </citation>
    <scope>NUCLEOTIDE SEQUENCE</scope>
    <source>
        <strain evidence="5">SK 55</strain>
    </source>
</reference>
<evidence type="ECO:0000259" key="4">
    <source>
        <dbReference type="PROSITE" id="PS50887"/>
    </source>
</evidence>
<dbReference type="CDD" id="cd01948">
    <property type="entry name" value="EAL"/>
    <property type="match status" value="1"/>
</dbReference>
<dbReference type="SUPFAM" id="SSF55073">
    <property type="entry name" value="Nucleotide cyclase"/>
    <property type="match status" value="1"/>
</dbReference>
<evidence type="ECO:0000313" key="5">
    <source>
        <dbReference type="EMBL" id="MCZ8538044.1"/>
    </source>
</evidence>
<dbReference type="InterPro" id="IPR043128">
    <property type="entry name" value="Rev_trsase/Diguanyl_cyclase"/>
</dbReference>
<dbReference type="PROSITE" id="PS50112">
    <property type="entry name" value="PAS"/>
    <property type="match status" value="2"/>
</dbReference>
<dbReference type="RefSeq" id="WP_269927115.1">
    <property type="nucleotide sequence ID" value="NZ_JAMKBJ010000012.1"/>
</dbReference>
<dbReference type="InterPro" id="IPR000700">
    <property type="entry name" value="PAS-assoc_C"/>
</dbReference>
<dbReference type="CDD" id="cd01949">
    <property type="entry name" value="GGDEF"/>
    <property type="match status" value="1"/>
</dbReference>
<dbReference type="InterPro" id="IPR035965">
    <property type="entry name" value="PAS-like_dom_sf"/>
</dbReference>
<evidence type="ECO:0000259" key="2">
    <source>
        <dbReference type="PROSITE" id="PS50113"/>
    </source>
</evidence>
<dbReference type="PROSITE" id="PS50887">
    <property type="entry name" value="GGDEF"/>
    <property type="match status" value="1"/>
</dbReference>
<dbReference type="SUPFAM" id="SSF55785">
    <property type="entry name" value="PYP-like sensor domain (PAS domain)"/>
    <property type="match status" value="2"/>
</dbReference>
<dbReference type="InterPro" id="IPR035919">
    <property type="entry name" value="EAL_sf"/>
</dbReference>
<dbReference type="Gene3D" id="3.20.20.450">
    <property type="entry name" value="EAL domain"/>
    <property type="match status" value="1"/>
</dbReference>
<dbReference type="GO" id="GO:0006355">
    <property type="term" value="P:regulation of DNA-templated transcription"/>
    <property type="evidence" value="ECO:0007669"/>
    <property type="project" value="InterPro"/>
</dbReference>
<feature type="domain" description="PAS" evidence="1">
    <location>
        <begin position="148"/>
        <end position="200"/>
    </location>
</feature>
<proteinExistence type="predicted"/>
<dbReference type="SMART" id="SM00091">
    <property type="entry name" value="PAS"/>
    <property type="match status" value="3"/>
</dbReference>
<dbReference type="PANTHER" id="PTHR44757:SF2">
    <property type="entry name" value="BIOFILM ARCHITECTURE MAINTENANCE PROTEIN MBAA"/>
    <property type="match status" value="1"/>
</dbReference>
<feature type="domain" description="PAS" evidence="1">
    <location>
        <begin position="14"/>
        <end position="76"/>
    </location>
</feature>
<protein>
    <submittedName>
        <fullName evidence="5">EAL domain-containing protein</fullName>
    </submittedName>
</protein>
<dbReference type="EMBL" id="JAMKBJ010000012">
    <property type="protein sequence ID" value="MCZ8538044.1"/>
    <property type="molecule type" value="Genomic_DNA"/>
</dbReference>
<dbReference type="Pfam" id="PF00990">
    <property type="entry name" value="GGDEF"/>
    <property type="match status" value="1"/>
</dbReference>
<evidence type="ECO:0000259" key="1">
    <source>
        <dbReference type="PROSITE" id="PS50112"/>
    </source>
</evidence>
<dbReference type="CDD" id="cd00130">
    <property type="entry name" value="PAS"/>
    <property type="match status" value="2"/>
</dbReference>
<dbReference type="Gene3D" id="3.30.70.270">
    <property type="match status" value="1"/>
</dbReference>
<dbReference type="Pfam" id="PF08448">
    <property type="entry name" value="PAS_4"/>
    <property type="match status" value="1"/>
</dbReference>
<dbReference type="InterPro" id="IPR029787">
    <property type="entry name" value="Nucleotide_cyclase"/>
</dbReference>
<comment type="caution">
    <text evidence="5">The sequence shown here is derived from an EMBL/GenBank/DDBJ whole genome shotgun (WGS) entry which is preliminary data.</text>
</comment>
<feature type="domain" description="EAL" evidence="3">
    <location>
        <begin position="419"/>
        <end position="669"/>
    </location>
</feature>
<accession>A0A9X3LK75</accession>
<dbReference type="PANTHER" id="PTHR44757">
    <property type="entry name" value="DIGUANYLATE CYCLASE DGCP"/>
    <property type="match status" value="1"/>
</dbReference>
<keyword evidence="6" id="KW-1185">Reference proteome</keyword>